<accession>F4PAV6</accession>
<organism evidence="2 3">
    <name type="scientific">Batrachochytrium dendrobatidis (strain JAM81 / FGSC 10211)</name>
    <name type="common">Frog chytrid fungus</name>
    <dbReference type="NCBI Taxonomy" id="684364"/>
    <lineage>
        <taxon>Eukaryota</taxon>
        <taxon>Fungi</taxon>
        <taxon>Fungi incertae sedis</taxon>
        <taxon>Chytridiomycota</taxon>
        <taxon>Chytridiomycota incertae sedis</taxon>
        <taxon>Chytridiomycetes</taxon>
        <taxon>Rhizophydiales</taxon>
        <taxon>Rhizophydiales incertae sedis</taxon>
        <taxon>Batrachochytrium</taxon>
    </lineage>
</organism>
<dbReference type="GeneID" id="18244281"/>
<keyword evidence="1" id="KW-0175">Coiled coil</keyword>
<protein>
    <submittedName>
        <fullName evidence="2">Uncharacterized protein</fullName>
    </submittedName>
</protein>
<keyword evidence="3" id="KW-1185">Reference proteome</keyword>
<dbReference type="RefSeq" id="XP_006681831.1">
    <property type="nucleotide sequence ID" value="XM_006681768.1"/>
</dbReference>
<dbReference type="AlphaFoldDB" id="F4PAV6"/>
<dbReference type="OrthoDB" id="10616728at2759"/>
<evidence type="ECO:0000256" key="1">
    <source>
        <dbReference type="SAM" id="Coils"/>
    </source>
</evidence>
<reference evidence="2 3" key="1">
    <citation type="submission" date="2009-12" db="EMBL/GenBank/DDBJ databases">
        <title>The draft genome of Batrachochytrium dendrobatidis.</title>
        <authorList>
            <consortium name="US DOE Joint Genome Institute (JGI-PGF)"/>
            <person name="Kuo A."/>
            <person name="Salamov A."/>
            <person name="Schmutz J."/>
            <person name="Lucas S."/>
            <person name="Pitluck S."/>
            <person name="Rosenblum E."/>
            <person name="Stajich J."/>
            <person name="Eisen M."/>
            <person name="Grigoriev I.V."/>
        </authorList>
    </citation>
    <scope>NUCLEOTIDE SEQUENCE [LARGE SCALE GENOMIC DNA]</scope>
    <source>
        <strain evidence="3">JAM81 / FGSC 10211</strain>
    </source>
</reference>
<evidence type="ECO:0000313" key="3">
    <source>
        <dbReference type="Proteomes" id="UP000007241"/>
    </source>
</evidence>
<sequence>MASSVSVYSITDIYSGNKGHQNLVNQNTLRSQCTSAQINNAEYPCKDLIKSTSDGCATLVNMDTSEINIGSGNTCPNSLHDGRVSTPKQDTPEASHTDFSMYTSRFPEFEGLLRMMDKRVKEAFKDGGSIDISVTALSARHRLRHVPSIRKPPVLSSDMNVLNKIKSEINAETVLLQEDRAINERLKRALQIIEQENRKLKDRVDTQKWRLKAKSVYC</sequence>
<proteinExistence type="predicted"/>
<dbReference type="HOGENOM" id="CLU_1266658_0_0_1"/>
<evidence type="ECO:0000313" key="2">
    <source>
        <dbReference type="EMBL" id="EGF77749.1"/>
    </source>
</evidence>
<feature type="coiled-coil region" evidence="1">
    <location>
        <begin position="176"/>
        <end position="210"/>
    </location>
</feature>
<name>F4PAV6_BATDJ</name>
<dbReference type="InParanoid" id="F4PAV6"/>
<dbReference type="EMBL" id="GL882891">
    <property type="protein sequence ID" value="EGF77749.1"/>
    <property type="molecule type" value="Genomic_DNA"/>
</dbReference>
<dbReference type="Proteomes" id="UP000007241">
    <property type="component" value="Unassembled WGS sequence"/>
</dbReference>
<gene>
    <name evidence="2" type="ORF">BATDEDRAFT_91493</name>
</gene>